<accession>A0ABS8QKH6</accession>
<protein>
    <submittedName>
        <fullName evidence="1">Uncharacterized protein</fullName>
    </submittedName>
</protein>
<proteinExistence type="predicted"/>
<dbReference type="RefSeq" id="WP_231315093.1">
    <property type="nucleotide sequence ID" value="NZ_JAJODE010000039.1"/>
</dbReference>
<comment type="caution">
    <text evidence="1">The sequence shown here is derived from an EMBL/GenBank/DDBJ whole genome shotgun (WGS) entry which is preliminary data.</text>
</comment>
<evidence type="ECO:0000313" key="1">
    <source>
        <dbReference type="EMBL" id="MCD4839745.1"/>
    </source>
</evidence>
<reference evidence="1 2" key="1">
    <citation type="journal article" date="2023" name="Antonie Van Leeuwenhoek">
        <title>Unveiling the genomic potential of a novel thermostable glycoside hydrolases producing Neobacillus sedimentimangrovi UE25.</title>
        <authorList>
            <person name="Ejaz U."/>
            <person name="Saleem F."/>
            <person name="Rashid R."/>
            <person name="Hasan K.A."/>
            <person name="Syed M.N."/>
            <person name="Sohail M."/>
        </authorList>
    </citation>
    <scope>NUCLEOTIDE SEQUENCE [LARGE SCALE GENOMIC DNA]</scope>
    <source>
        <strain evidence="1 2">UE25</strain>
    </source>
</reference>
<organism evidence="1 2">
    <name type="scientific">Neobacillus sedimentimangrovi</name>
    <dbReference type="NCBI Taxonomy" id="2699460"/>
    <lineage>
        <taxon>Bacteria</taxon>
        <taxon>Bacillati</taxon>
        <taxon>Bacillota</taxon>
        <taxon>Bacilli</taxon>
        <taxon>Bacillales</taxon>
        <taxon>Bacillaceae</taxon>
        <taxon>Neobacillus</taxon>
    </lineage>
</organism>
<name>A0ABS8QKH6_9BACI</name>
<evidence type="ECO:0000313" key="2">
    <source>
        <dbReference type="Proteomes" id="UP001162836"/>
    </source>
</evidence>
<sequence length="279" mass="32767">MNYNLTIEQYKQLISQPEYQMVQYPWVGYEEFEQLSSYGNLAHLFEELTEQLGRVPTQTEYINEGLARSKAFFIGKAKPNGDRWLPIQKDKNGKVLKWHNFKWDERLEKAIVQRIARSYPSHMVEYSTILLLKSYFPQYKIGANDYLDGVMGVDIVVGSEQHDKVAYIHITSASSYSDHWLKKKEDRKGVIYQNGVRHEYTRNFKKGHIHLSFSLYESESTEIINSIPLLKISHIQQVLETAFMLAPYMDTWKKKEQLCQLHHWLKDKGIEQGLGSVWL</sequence>
<dbReference type="Proteomes" id="UP001162836">
    <property type="component" value="Unassembled WGS sequence"/>
</dbReference>
<keyword evidence="2" id="KW-1185">Reference proteome</keyword>
<dbReference type="EMBL" id="JAJODE010000039">
    <property type="protein sequence ID" value="MCD4839745.1"/>
    <property type="molecule type" value="Genomic_DNA"/>
</dbReference>
<gene>
    <name evidence="1" type="ORF">LRS37_12885</name>
</gene>